<reference evidence="8 9" key="1">
    <citation type="journal article" date="2009" name="Stand. Genomic Sci.">
        <title>Complete genome sequence of Desulfotomaculum acetoxidans type strain (5575).</title>
        <authorList>
            <person name="Spring S."/>
            <person name="Lapidus A."/>
            <person name="Schroder M."/>
            <person name="Gleim D."/>
            <person name="Sims D."/>
            <person name="Meincke L."/>
            <person name="Glavina Del Rio T."/>
            <person name="Tice H."/>
            <person name="Copeland A."/>
            <person name="Cheng J.F."/>
            <person name="Lucas S."/>
            <person name="Chen F."/>
            <person name="Nolan M."/>
            <person name="Bruce D."/>
            <person name="Goodwin L."/>
            <person name="Pitluck S."/>
            <person name="Ivanova N."/>
            <person name="Mavromatis K."/>
            <person name="Mikhailova N."/>
            <person name="Pati A."/>
            <person name="Chen A."/>
            <person name="Palaniappan K."/>
            <person name="Land M."/>
            <person name="Hauser L."/>
            <person name="Chang Y.J."/>
            <person name="Jeffries C.D."/>
            <person name="Chain P."/>
            <person name="Saunders E."/>
            <person name="Brettin T."/>
            <person name="Detter J.C."/>
            <person name="Goker M."/>
            <person name="Bristow J."/>
            <person name="Eisen J.A."/>
            <person name="Markowitz V."/>
            <person name="Hugenholtz P."/>
            <person name="Kyrpides N.C."/>
            <person name="Klenk H.P."/>
            <person name="Han C."/>
        </authorList>
    </citation>
    <scope>NUCLEOTIDE SEQUENCE [LARGE SCALE GENOMIC DNA]</scope>
    <source>
        <strain evidence="9">ATCC 49208 / DSM 771 / VKM B-1644</strain>
    </source>
</reference>
<dbReference type="eggNOG" id="COG1180">
    <property type="taxonomic scope" value="Bacteria"/>
</dbReference>
<proteinExistence type="predicted"/>
<feature type="binding site" evidence="6">
    <location>
        <position position="82"/>
    </location>
    <ligand>
        <name>[4Fe-4S] cluster</name>
        <dbReference type="ChEBI" id="CHEBI:49883"/>
        <note>4Fe-4S-S-AdoMet</note>
    </ligand>
</feature>
<feature type="binding site" evidence="6">
    <location>
        <position position="86"/>
    </location>
    <ligand>
        <name>[4Fe-4S] cluster</name>
        <dbReference type="ChEBI" id="CHEBI:49883"/>
        <note>4Fe-4S-S-AdoMet</note>
    </ligand>
</feature>
<dbReference type="CDD" id="cd01335">
    <property type="entry name" value="Radical_SAM"/>
    <property type="match status" value="1"/>
</dbReference>
<evidence type="ECO:0000313" key="8">
    <source>
        <dbReference type="EMBL" id="ACV61278.1"/>
    </source>
</evidence>
<sequence length="333" mass="37611">MREAMYYEKKENNLAACRLCPKLCTIRENRTGFCRARKNIGGTLYSLNYGECSSHAIDPIEKKPLYHFYPGTNILSLGTFGCNLRCGFCQNWSIAHETPHTVGITPEQVLDIFRQQAADVNCIGLAYTYSEPLMWYEFVLDTAKLIHAAGFKNVLVTNGYIGEEPLREIIPYIDAMNIDIKGFTEEYYHKTCIGNLSPVLRTVEIAVSQNCHVELTTLLITGLNDSEEEISNLVNWIAGVNKNIPLHFSRYFPNYQMNLPATPLETLKIACSMAKEKLNYVYAGNAAELNVSNTVCPQCGEVIISRLGYRTRIEGLKDSRCMHCGEKIYIVQD</sequence>
<dbReference type="PANTHER" id="PTHR30352:SF5">
    <property type="entry name" value="PYRUVATE FORMATE-LYASE 1-ACTIVATING ENZYME"/>
    <property type="match status" value="1"/>
</dbReference>
<dbReference type="InterPro" id="IPR034457">
    <property type="entry name" value="Organic_radical-activating"/>
</dbReference>
<dbReference type="InterPro" id="IPR058240">
    <property type="entry name" value="rSAM_sf"/>
</dbReference>
<name>C8W424_DESAS</name>
<evidence type="ECO:0000256" key="2">
    <source>
        <dbReference type="ARBA" id="ARBA00022691"/>
    </source>
</evidence>
<evidence type="ECO:0000256" key="1">
    <source>
        <dbReference type="ARBA" id="ARBA00022485"/>
    </source>
</evidence>
<keyword evidence="1" id="KW-0004">4Fe-4S</keyword>
<dbReference type="SFLD" id="SFLDG01101">
    <property type="entry name" value="Uncharacterised_Radical_SAM_Su"/>
    <property type="match status" value="1"/>
</dbReference>
<evidence type="ECO:0000256" key="3">
    <source>
        <dbReference type="ARBA" id="ARBA00022723"/>
    </source>
</evidence>
<dbReference type="InterPro" id="IPR007197">
    <property type="entry name" value="rSAM"/>
</dbReference>
<evidence type="ECO:0000313" key="9">
    <source>
        <dbReference type="Proteomes" id="UP000002217"/>
    </source>
</evidence>
<dbReference type="NCBIfam" id="TIGR04337">
    <property type="entry name" value="AmmeMemoSam_rS"/>
    <property type="match status" value="1"/>
</dbReference>
<dbReference type="InterPro" id="IPR013785">
    <property type="entry name" value="Aldolase_TIM"/>
</dbReference>
<keyword evidence="9" id="KW-1185">Reference proteome</keyword>
<dbReference type="Proteomes" id="UP000002217">
    <property type="component" value="Chromosome"/>
</dbReference>
<dbReference type="InterPro" id="IPR016431">
    <property type="entry name" value="Pyrv-formate_lyase-activ_prd"/>
</dbReference>
<dbReference type="PANTHER" id="PTHR30352">
    <property type="entry name" value="PYRUVATE FORMATE-LYASE-ACTIVATING ENZYME"/>
    <property type="match status" value="1"/>
</dbReference>
<dbReference type="EMBL" id="CP001720">
    <property type="protein sequence ID" value="ACV61278.1"/>
    <property type="molecule type" value="Genomic_DNA"/>
</dbReference>
<dbReference type="InterPro" id="IPR027596">
    <property type="entry name" value="AmmeMemoSam_rS"/>
</dbReference>
<dbReference type="SUPFAM" id="SSF102114">
    <property type="entry name" value="Radical SAM enzymes"/>
    <property type="match status" value="1"/>
</dbReference>
<dbReference type="GO" id="GO:0046872">
    <property type="term" value="F:metal ion binding"/>
    <property type="evidence" value="ECO:0007669"/>
    <property type="project" value="UniProtKB-KW"/>
</dbReference>
<evidence type="ECO:0000259" key="7">
    <source>
        <dbReference type="PROSITE" id="PS51918"/>
    </source>
</evidence>
<accession>C8W424</accession>
<dbReference type="GO" id="GO:0003824">
    <property type="term" value="F:catalytic activity"/>
    <property type="evidence" value="ECO:0007669"/>
    <property type="project" value="InterPro"/>
</dbReference>
<feature type="binding site" evidence="6">
    <location>
        <position position="89"/>
    </location>
    <ligand>
        <name>[4Fe-4S] cluster</name>
        <dbReference type="ChEBI" id="CHEBI:49883"/>
        <note>4Fe-4S-S-AdoMet</note>
    </ligand>
</feature>
<dbReference type="HOGENOM" id="CLU_044176_1_1_9"/>
<dbReference type="KEGG" id="dae:Dtox_0325"/>
<comment type="cofactor">
    <cofactor evidence="6">
        <name>[4Fe-4S] cluster</name>
        <dbReference type="ChEBI" id="CHEBI:49883"/>
    </cofactor>
    <text evidence="6">Binds 1 [4Fe-4S] cluster. The cluster is coordinated with 3 cysteines and an exchangeable S-adenosyl-L-methionine.</text>
</comment>
<dbReference type="STRING" id="485916.Dtox_0325"/>
<keyword evidence="4 6" id="KW-0408">Iron</keyword>
<dbReference type="Gene3D" id="3.20.20.70">
    <property type="entry name" value="Aldolase class I"/>
    <property type="match status" value="1"/>
</dbReference>
<feature type="domain" description="Radical SAM core" evidence="7">
    <location>
        <begin position="67"/>
        <end position="285"/>
    </location>
</feature>
<protein>
    <submittedName>
        <fullName evidence="8">Radical SAM domain protein</fullName>
    </submittedName>
</protein>
<evidence type="ECO:0000256" key="5">
    <source>
        <dbReference type="ARBA" id="ARBA00023014"/>
    </source>
</evidence>
<gene>
    <name evidence="8" type="ordered locus">Dtox_0325</name>
</gene>
<evidence type="ECO:0000256" key="4">
    <source>
        <dbReference type="ARBA" id="ARBA00023004"/>
    </source>
</evidence>
<dbReference type="Pfam" id="PF04055">
    <property type="entry name" value="Radical_SAM"/>
    <property type="match status" value="1"/>
</dbReference>
<dbReference type="AlphaFoldDB" id="C8W424"/>
<dbReference type="OrthoDB" id="9778883at2"/>
<keyword evidence="3 6" id="KW-0479">Metal-binding</keyword>
<dbReference type="PIRSF" id="PIRSF004869">
    <property type="entry name" value="PflX_prd"/>
    <property type="match status" value="1"/>
</dbReference>
<keyword evidence="5 6" id="KW-0411">Iron-sulfur</keyword>
<organism evidence="8 9">
    <name type="scientific">Desulfofarcimen acetoxidans (strain ATCC 49208 / DSM 771 / KCTC 5769 / VKM B-1644 / 5575)</name>
    <name type="common">Desulfotomaculum acetoxidans</name>
    <dbReference type="NCBI Taxonomy" id="485916"/>
    <lineage>
        <taxon>Bacteria</taxon>
        <taxon>Bacillati</taxon>
        <taxon>Bacillota</taxon>
        <taxon>Clostridia</taxon>
        <taxon>Eubacteriales</taxon>
        <taxon>Peptococcaceae</taxon>
        <taxon>Desulfofarcimen</taxon>
    </lineage>
</organism>
<keyword evidence="2 6" id="KW-0949">S-adenosyl-L-methionine</keyword>
<dbReference type="RefSeq" id="WP_015755999.1">
    <property type="nucleotide sequence ID" value="NC_013216.1"/>
</dbReference>
<dbReference type="PROSITE" id="PS51918">
    <property type="entry name" value="RADICAL_SAM"/>
    <property type="match status" value="1"/>
</dbReference>
<dbReference type="GO" id="GO:0051539">
    <property type="term" value="F:4 iron, 4 sulfur cluster binding"/>
    <property type="evidence" value="ECO:0007669"/>
    <property type="project" value="UniProtKB-KW"/>
</dbReference>
<dbReference type="SFLD" id="SFLDS00029">
    <property type="entry name" value="Radical_SAM"/>
    <property type="match status" value="1"/>
</dbReference>
<evidence type="ECO:0000256" key="6">
    <source>
        <dbReference type="PIRSR" id="PIRSR004869-50"/>
    </source>
</evidence>